<evidence type="ECO:0000313" key="1">
    <source>
        <dbReference type="EMBL" id="MVN20379.1"/>
    </source>
</evidence>
<keyword evidence="2" id="KW-1185">Reference proteome</keyword>
<comment type="caution">
    <text evidence="1">The sequence shown here is derived from an EMBL/GenBank/DDBJ whole genome shotgun (WGS) entry which is preliminary data.</text>
</comment>
<accession>A0A7K1SSU4</accession>
<dbReference type="EMBL" id="WPIK01000002">
    <property type="protein sequence ID" value="MVN20379.1"/>
    <property type="molecule type" value="Genomic_DNA"/>
</dbReference>
<protein>
    <submittedName>
        <fullName evidence="1">Uncharacterized protein</fullName>
    </submittedName>
</protein>
<evidence type="ECO:0000313" key="2">
    <source>
        <dbReference type="Proteomes" id="UP000462014"/>
    </source>
</evidence>
<dbReference type="AlphaFoldDB" id="A0A7K1SSU4"/>
<reference evidence="1 2" key="1">
    <citation type="submission" date="2019-12" db="EMBL/GenBank/DDBJ databases">
        <title>Mucilaginibacter sp. HMF7410 genome sequencing and assembly.</title>
        <authorList>
            <person name="Kang H."/>
            <person name="Cha I."/>
            <person name="Kim H."/>
            <person name="Joh K."/>
        </authorList>
    </citation>
    <scope>NUCLEOTIDE SEQUENCE [LARGE SCALE GENOMIC DNA]</scope>
    <source>
        <strain evidence="1 2">HMF7410</strain>
    </source>
</reference>
<dbReference type="RefSeq" id="WP_157563845.1">
    <property type="nucleotide sequence ID" value="NZ_WPIK01000002.1"/>
</dbReference>
<name>A0A7K1SSU4_9SPHI</name>
<gene>
    <name evidence="1" type="ORF">GO621_02370</name>
</gene>
<sequence>MKKVLLFALSAPAFVSCKKDKGTTPPTSLPVTGTYAALNIKTTGQVVKMSVTANMLNLIYNEDVTLLLDSDKLGQSWAVHLKEDFSGTQLSNFDYHSMTKYGVNATNWVDDNLNNIVIHSSKDTLINNKIFVKKRITRSFIYQKLYKSSADATMVLNQMLKQTDILTFSSYYAPTDPETAAAVNTAKLTYVKM</sequence>
<dbReference type="PROSITE" id="PS51257">
    <property type="entry name" value="PROKAR_LIPOPROTEIN"/>
    <property type="match status" value="1"/>
</dbReference>
<organism evidence="1 2">
    <name type="scientific">Mucilaginibacter arboris</name>
    <dbReference type="NCBI Taxonomy" id="2682090"/>
    <lineage>
        <taxon>Bacteria</taxon>
        <taxon>Pseudomonadati</taxon>
        <taxon>Bacteroidota</taxon>
        <taxon>Sphingobacteriia</taxon>
        <taxon>Sphingobacteriales</taxon>
        <taxon>Sphingobacteriaceae</taxon>
        <taxon>Mucilaginibacter</taxon>
    </lineage>
</organism>
<proteinExistence type="predicted"/>
<dbReference type="Proteomes" id="UP000462014">
    <property type="component" value="Unassembled WGS sequence"/>
</dbReference>